<evidence type="ECO:0000256" key="5">
    <source>
        <dbReference type="ARBA" id="ARBA00022695"/>
    </source>
</evidence>
<keyword evidence="4" id="KW-0808">Transferase</keyword>
<dbReference type="InterPro" id="IPR003141">
    <property type="entry name" value="Pol/His_phosphatase_N"/>
</dbReference>
<dbReference type="PANTHER" id="PTHR32294:SF0">
    <property type="entry name" value="DNA POLYMERASE III SUBUNIT ALPHA"/>
    <property type="match status" value="1"/>
</dbReference>
<evidence type="ECO:0000256" key="4">
    <source>
        <dbReference type="ARBA" id="ARBA00022679"/>
    </source>
</evidence>
<sequence length="1074" mass="120031">MSRFTPLNVHSHYSLLNALPKIPDLVAYAKKCGIPSLSLTDDGNLYGTIEFYKECKKAKVKPILGMHAYLALRGRGDKQPQVDNRRHRLLLLVKNETGYRNLIRLTTAAHLEGFYYRPRIDRALLEQYGEGLIAIAPAFNSDILHLAAQKDERALDERIAWYKKQFGDDGFFLEISRHSEIPGHDERMDAIIALSKRAGVSLVASQEIYYLAPEDKQARETMRLVRAHGEAGSHTTNEGDFSFPAPEEMARRFADLPEALQMSERIGDRCNLELALGKWIFPAYETKNGKTADEELRALAEAGIARRYIAETETLRSRIEYELSIIGKKGYAPYFLVVGDLLRFAHERGILTTIRGSVAGSLVTYLAGITNVDPLFYRLPFERFLNPERPSAPDIDMDFADNRRDEVIEYAKKKYGEDKVAQIGTFGTMMARGSVRDIARALGFPYGVGDRIAKLIPFGSQGFPMSLARAMELVPELAALYKEDADTKAIIDTAKKIEGCARHLSVHAAGVVIAPHPLTLYTPLQRDPKGGKLITQYDMYSISDEYGGVGLLKFDVLGIKNLAILADAVTLAARIENAKIDIENVPVDDKKTFKMLTAGITGGLFQLNGQGLTRYLKELRPTSIHDINAMVALYRPGPMETIPQYIERKHNPKLVQYLDPRLKEILADSYGVIVYQDDVMQIAIKLAGYTWSEADKLRKAMGKKIPAEMEAQKEKLIAGFITNGLTKEKAEKLWMLIEPFAAYGFNKAHAASYGKVAYQTAYMKANFPAIYLSAVLTADSGDVEKIGETVAECARIGIPVLPPSINESYNGFTVVKTKDSRFKIQDSSEENQKDRIRFGLTTIKNFGEGISRAIIEERKERGSFKSLVDFLERVTDRNLNKKSLEALIKSGALDELGERGSMLANVELLLEHNKRSAEKPANQDSLFSEMRGSAFSDALPLRSSPPATMEEKLAWEKELLGLYISGHPLDKFRATLEKREFTIKRIKEEFKDGMTIVVGGIIEEQKPIITKKNDMMAFLRVADLSSSIEVVVFPSVYAESKALLTAERCIVIKGRYSTRNGVPSLIAEKIKELT</sequence>
<dbReference type="GO" id="GO:0003676">
    <property type="term" value="F:nucleic acid binding"/>
    <property type="evidence" value="ECO:0007669"/>
    <property type="project" value="InterPro"/>
</dbReference>
<feature type="domain" description="Polymerase/histidinol phosphatase N-terminal" evidence="9">
    <location>
        <begin position="5"/>
        <end position="72"/>
    </location>
</feature>
<name>A0A1G2MHR8_9BACT</name>
<dbReference type="SUPFAM" id="SSF89550">
    <property type="entry name" value="PHP domain-like"/>
    <property type="match status" value="1"/>
</dbReference>
<evidence type="ECO:0000256" key="7">
    <source>
        <dbReference type="ARBA" id="ARBA00022932"/>
    </source>
</evidence>
<protein>
    <recommendedName>
        <fullName evidence="3">DNA polymerase III subunit alpha</fullName>
        <ecNumber evidence="2">2.7.7.7</ecNumber>
    </recommendedName>
</protein>
<evidence type="ECO:0000313" key="10">
    <source>
        <dbReference type="EMBL" id="OHA23397.1"/>
    </source>
</evidence>
<dbReference type="InterPro" id="IPR011708">
    <property type="entry name" value="DNA_pol3_alpha_NTPase_dom"/>
</dbReference>
<accession>A0A1G2MHR8</accession>
<dbReference type="InterPro" id="IPR004013">
    <property type="entry name" value="PHP_dom"/>
</dbReference>
<dbReference type="InterPro" id="IPR029460">
    <property type="entry name" value="DNAPol_HHH"/>
</dbReference>
<evidence type="ECO:0000256" key="3">
    <source>
        <dbReference type="ARBA" id="ARBA00019114"/>
    </source>
</evidence>
<dbReference type="GO" id="GO:0008408">
    <property type="term" value="F:3'-5' exonuclease activity"/>
    <property type="evidence" value="ECO:0007669"/>
    <property type="project" value="InterPro"/>
</dbReference>
<evidence type="ECO:0000256" key="6">
    <source>
        <dbReference type="ARBA" id="ARBA00022705"/>
    </source>
</evidence>
<evidence type="ECO:0000256" key="8">
    <source>
        <dbReference type="ARBA" id="ARBA00049244"/>
    </source>
</evidence>
<dbReference type="Pfam" id="PF17657">
    <property type="entry name" value="DNA_pol3_finger"/>
    <property type="match status" value="1"/>
</dbReference>
<dbReference type="CDD" id="cd04485">
    <property type="entry name" value="DnaE_OBF"/>
    <property type="match status" value="1"/>
</dbReference>
<dbReference type="GO" id="GO:0006260">
    <property type="term" value="P:DNA replication"/>
    <property type="evidence" value="ECO:0007669"/>
    <property type="project" value="UniProtKB-KW"/>
</dbReference>
<dbReference type="InterPro" id="IPR004805">
    <property type="entry name" value="DnaE2/DnaE/PolC"/>
</dbReference>
<dbReference type="Gene3D" id="1.10.10.1600">
    <property type="entry name" value="Bacterial DNA polymerase III alpha subunit, thumb domain"/>
    <property type="match status" value="1"/>
</dbReference>
<evidence type="ECO:0000256" key="1">
    <source>
        <dbReference type="ARBA" id="ARBA00004496"/>
    </source>
</evidence>
<dbReference type="EC" id="2.7.7.7" evidence="2"/>
<dbReference type="SMART" id="SM00481">
    <property type="entry name" value="POLIIIAc"/>
    <property type="match status" value="1"/>
</dbReference>
<dbReference type="NCBIfam" id="NF004226">
    <property type="entry name" value="PRK05673.1"/>
    <property type="match status" value="1"/>
</dbReference>
<dbReference type="PANTHER" id="PTHR32294">
    <property type="entry name" value="DNA POLYMERASE III SUBUNIT ALPHA"/>
    <property type="match status" value="1"/>
</dbReference>
<evidence type="ECO:0000256" key="2">
    <source>
        <dbReference type="ARBA" id="ARBA00012417"/>
    </source>
</evidence>
<dbReference type="Pfam" id="PF07733">
    <property type="entry name" value="DNA_pol3_alpha"/>
    <property type="match status" value="1"/>
</dbReference>
<dbReference type="Gene3D" id="3.20.20.140">
    <property type="entry name" value="Metal-dependent hydrolases"/>
    <property type="match status" value="1"/>
</dbReference>
<evidence type="ECO:0000313" key="11">
    <source>
        <dbReference type="Proteomes" id="UP000176493"/>
    </source>
</evidence>
<comment type="caution">
    <text evidence="10">The sequence shown here is derived from an EMBL/GenBank/DDBJ whole genome shotgun (WGS) entry which is preliminary data.</text>
</comment>
<dbReference type="NCBIfam" id="TIGR00594">
    <property type="entry name" value="polc"/>
    <property type="match status" value="1"/>
</dbReference>
<dbReference type="InterPro" id="IPR041931">
    <property type="entry name" value="DNA_pol3_alpha_thumb_dom"/>
</dbReference>
<reference evidence="10 11" key="1">
    <citation type="journal article" date="2016" name="Nat. Commun.">
        <title>Thousands of microbial genomes shed light on interconnected biogeochemical processes in an aquifer system.</title>
        <authorList>
            <person name="Anantharaman K."/>
            <person name="Brown C.T."/>
            <person name="Hug L.A."/>
            <person name="Sharon I."/>
            <person name="Castelle C.J."/>
            <person name="Probst A.J."/>
            <person name="Thomas B.C."/>
            <person name="Singh A."/>
            <person name="Wilkins M.J."/>
            <person name="Karaoz U."/>
            <person name="Brodie E.L."/>
            <person name="Williams K.H."/>
            <person name="Hubbard S.S."/>
            <person name="Banfield J.F."/>
        </authorList>
    </citation>
    <scope>NUCLEOTIDE SEQUENCE [LARGE SCALE GENOMIC DNA]</scope>
</reference>
<dbReference type="InterPro" id="IPR040982">
    <property type="entry name" value="DNA_pol3_finger"/>
</dbReference>
<dbReference type="GO" id="GO:0005737">
    <property type="term" value="C:cytoplasm"/>
    <property type="evidence" value="ECO:0007669"/>
    <property type="project" value="UniProtKB-SubCell"/>
</dbReference>
<dbReference type="EMBL" id="MHRJ01000007">
    <property type="protein sequence ID" value="OHA23397.1"/>
    <property type="molecule type" value="Genomic_DNA"/>
</dbReference>
<dbReference type="Pfam" id="PF01336">
    <property type="entry name" value="tRNA_anti-codon"/>
    <property type="match status" value="1"/>
</dbReference>
<dbReference type="Pfam" id="PF02811">
    <property type="entry name" value="PHP"/>
    <property type="match status" value="1"/>
</dbReference>
<proteinExistence type="predicted"/>
<organism evidence="10 11">
    <name type="scientific">Candidatus Taylorbacteria bacterium RIFCSPHIGHO2_02_49_25</name>
    <dbReference type="NCBI Taxonomy" id="1802305"/>
    <lineage>
        <taxon>Bacteria</taxon>
        <taxon>Candidatus Tayloriibacteriota</taxon>
    </lineage>
</organism>
<evidence type="ECO:0000259" key="9">
    <source>
        <dbReference type="SMART" id="SM00481"/>
    </source>
</evidence>
<gene>
    <name evidence="10" type="ORF">A2W52_04420</name>
</gene>
<comment type="catalytic activity">
    <reaction evidence="8">
        <text>DNA(n) + a 2'-deoxyribonucleoside 5'-triphosphate = DNA(n+1) + diphosphate</text>
        <dbReference type="Rhea" id="RHEA:22508"/>
        <dbReference type="Rhea" id="RHEA-COMP:17339"/>
        <dbReference type="Rhea" id="RHEA-COMP:17340"/>
        <dbReference type="ChEBI" id="CHEBI:33019"/>
        <dbReference type="ChEBI" id="CHEBI:61560"/>
        <dbReference type="ChEBI" id="CHEBI:173112"/>
        <dbReference type="EC" id="2.7.7.7"/>
    </reaction>
</comment>
<keyword evidence="7" id="KW-0239">DNA-directed DNA polymerase</keyword>
<dbReference type="InterPro" id="IPR004365">
    <property type="entry name" value="NA-bd_OB_tRNA"/>
</dbReference>
<comment type="subcellular location">
    <subcellularLocation>
        <location evidence="1">Cytoplasm</location>
    </subcellularLocation>
</comment>
<dbReference type="Gene3D" id="1.10.150.870">
    <property type="match status" value="1"/>
</dbReference>
<dbReference type="AlphaFoldDB" id="A0A1G2MHR8"/>
<keyword evidence="6" id="KW-0235">DNA replication</keyword>
<dbReference type="Pfam" id="PF14579">
    <property type="entry name" value="HHH_6"/>
    <property type="match status" value="1"/>
</dbReference>
<dbReference type="GO" id="GO:0003887">
    <property type="term" value="F:DNA-directed DNA polymerase activity"/>
    <property type="evidence" value="ECO:0007669"/>
    <property type="project" value="UniProtKB-KW"/>
</dbReference>
<dbReference type="InterPro" id="IPR016195">
    <property type="entry name" value="Pol/histidinol_Pase-like"/>
</dbReference>
<keyword evidence="5" id="KW-0548">Nucleotidyltransferase</keyword>
<dbReference type="Proteomes" id="UP000176493">
    <property type="component" value="Unassembled WGS sequence"/>
</dbReference>